<keyword evidence="8" id="KW-1185">Reference proteome</keyword>
<dbReference type="SUPFAM" id="SSF51735">
    <property type="entry name" value="NAD(P)-binding Rossmann-fold domains"/>
    <property type="match status" value="1"/>
</dbReference>
<accession>A0A7W4Z0G6</accession>
<dbReference type="InterPro" id="IPR002328">
    <property type="entry name" value="ADH_Zn_CS"/>
</dbReference>
<keyword evidence="4 7" id="KW-0560">Oxidoreductase</keyword>
<sequence>MRAAVLVEHGKPLQVQEVPDPVLDDDGVIIRVGATGVCRSDLHVARGDWAWLGTSFDLPLIPGHEVAGVVVAAGPQVRGFEVGDRVIVPFHLACGHCDQCRQGRGNLCRKLRFLGGGVDGSFAELMAVPVADVNCIALPDAVSDATGAALGCRYMTAYSAVRRIAGVRVGEWVAVYGAAGGIGLSAVQIAAAYGGRVIAIDRGRERLELARDAGAELVLDSADLGDPGDLVEAVVDLSGGGVAVSLDGVATAATTQASVRSLDVGGRHVQVGMTGPADSGAIEVPVDLIVAKELSFLGVTGNPHPAYDELLALVAAGRGRPEELVTERLGLGELPDALGRMEDFQVSGFVLVDPQQ</sequence>
<dbReference type="Proteomes" id="UP000589626">
    <property type="component" value="Unassembled WGS sequence"/>
</dbReference>
<organism evidence="7 8">
    <name type="scientific">Nocardioides soli</name>
    <dbReference type="NCBI Taxonomy" id="1036020"/>
    <lineage>
        <taxon>Bacteria</taxon>
        <taxon>Bacillati</taxon>
        <taxon>Actinomycetota</taxon>
        <taxon>Actinomycetes</taxon>
        <taxon>Propionibacteriales</taxon>
        <taxon>Nocardioidaceae</taxon>
        <taxon>Nocardioides</taxon>
    </lineage>
</organism>
<dbReference type="InterPro" id="IPR020843">
    <property type="entry name" value="ER"/>
</dbReference>
<evidence type="ECO:0000256" key="3">
    <source>
        <dbReference type="ARBA" id="ARBA00022833"/>
    </source>
</evidence>
<evidence type="ECO:0000313" key="8">
    <source>
        <dbReference type="Proteomes" id="UP000589626"/>
    </source>
</evidence>
<dbReference type="EMBL" id="JACHWR010000001">
    <property type="protein sequence ID" value="MBB3042289.1"/>
    <property type="molecule type" value="Genomic_DNA"/>
</dbReference>
<dbReference type="PROSITE" id="PS00059">
    <property type="entry name" value="ADH_ZINC"/>
    <property type="match status" value="1"/>
</dbReference>
<proteinExistence type="inferred from homology"/>
<keyword evidence="2 5" id="KW-0479">Metal-binding</keyword>
<evidence type="ECO:0000256" key="2">
    <source>
        <dbReference type="ARBA" id="ARBA00022723"/>
    </source>
</evidence>
<dbReference type="SMART" id="SM00829">
    <property type="entry name" value="PKS_ER"/>
    <property type="match status" value="1"/>
</dbReference>
<evidence type="ECO:0000256" key="4">
    <source>
        <dbReference type="ARBA" id="ARBA00023002"/>
    </source>
</evidence>
<feature type="domain" description="Enoyl reductase (ER)" evidence="6">
    <location>
        <begin position="10"/>
        <end position="352"/>
    </location>
</feature>
<comment type="caution">
    <text evidence="7">The sequence shown here is derived from an EMBL/GenBank/DDBJ whole genome shotgun (WGS) entry which is preliminary data.</text>
</comment>
<gene>
    <name evidence="7" type="ORF">FHU40_002090</name>
</gene>
<dbReference type="InterPro" id="IPR013154">
    <property type="entry name" value="ADH-like_N"/>
</dbReference>
<dbReference type="Gene3D" id="3.90.180.10">
    <property type="entry name" value="Medium-chain alcohol dehydrogenases, catalytic domain"/>
    <property type="match status" value="1"/>
</dbReference>
<name>A0A7W4Z0G6_9ACTN</name>
<dbReference type="GO" id="GO:0004022">
    <property type="term" value="F:alcohol dehydrogenase (NAD+) activity"/>
    <property type="evidence" value="ECO:0007669"/>
    <property type="project" value="UniProtKB-EC"/>
</dbReference>
<dbReference type="Pfam" id="PF08240">
    <property type="entry name" value="ADH_N"/>
    <property type="match status" value="1"/>
</dbReference>
<dbReference type="SUPFAM" id="SSF50129">
    <property type="entry name" value="GroES-like"/>
    <property type="match status" value="1"/>
</dbReference>
<evidence type="ECO:0000313" key="7">
    <source>
        <dbReference type="EMBL" id="MBB3042289.1"/>
    </source>
</evidence>
<dbReference type="GO" id="GO:0008270">
    <property type="term" value="F:zinc ion binding"/>
    <property type="evidence" value="ECO:0007669"/>
    <property type="project" value="InterPro"/>
</dbReference>
<protein>
    <submittedName>
        <fullName evidence="7">Propanol-preferring alcohol dehydrogenase</fullName>
        <ecNumber evidence="7">1.1.1.1</ecNumber>
    </submittedName>
</protein>
<dbReference type="RefSeq" id="WP_183592095.1">
    <property type="nucleotide sequence ID" value="NZ_JACHWR010000001.1"/>
</dbReference>
<evidence type="ECO:0000256" key="1">
    <source>
        <dbReference type="ARBA" id="ARBA00001947"/>
    </source>
</evidence>
<evidence type="ECO:0000256" key="5">
    <source>
        <dbReference type="RuleBase" id="RU361277"/>
    </source>
</evidence>
<evidence type="ECO:0000259" key="6">
    <source>
        <dbReference type="SMART" id="SM00829"/>
    </source>
</evidence>
<dbReference type="EC" id="1.1.1.1" evidence="7"/>
<dbReference type="InterPro" id="IPR036291">
    <property type="entry name" value="NAD(P)-bd_dom_sf"/>
</dbReference>
<dbReference type="PANTHER" id="PTHR43401">
    <property type="entry name" value="L-THREONINE 3-DEHYDROGENASE"/>
    <property type="match status" value="1"/>
</dbReference>
<comment type="similarity">
    <text evidence="5">Belongs to the zinc-containing alcohol dehydrogenase family.</text>
</comment>
<reference evidence="7 8" key="1">
    <citation type="submission" date="2020-08" db="EMBL/GenBank/DDBJ databases">
        <title>Sequencing the genomes of 1000 actinobacteria strains.</title>
        <authorList>
            <person name="Klenk H.-P."/>
        </authorList>
    </citation>
    <scope>NUCLEOTIDE SEQUENCE [LARGE SCALE GENOMIC DNA]</scope>
    <source>
        <strain evidence="7 8">DSM 105498</strain>
    </source>
</reference>
<dbReference type="InterPro" id="IPR013149">
    <property type="entry name" value="ADH-like_C"/>
</dbReference>
<dbReference type="PANTHER" id="PTHR43401:SF5">
    <property type="entry name" value="ALCOHOL DEHYDROGENASE-RELATED"/>
    <property type="match status" value="1"/>
</dbReference>
<comment type="cofactor">
    <cofactor evidence="1 5">
        <name>Zn(2+)</name>
        <dbReference type="ChEBI" id="CHEBI:29105"/>
    </cofactor>
</comment>
<keyword evidence="3 5" id="KW-0862">Zinc</keyword>
<dbReference type="AlphaFoldDB" id="A0A7W4Z0G6"/>
<dbReference type="Pfam" id="PF00107">
    <property type="entry name" value="ADH_zinc_N"/>
    <property type="match status" value="1"/>
</dbReference>
<dbReference type="InterPro" id="IPR050129">
    <property type="entry name" value="Zn_alcohol_dh"/>
</dbReference>
<dbReference type="InterPro" id="IPR011032">
    <property type="entry name" value="GroES-like_sf"/>
</dbReference>